<dbReference type="Proteomes" id="UP000225706">
    <property type="component" value="Unassembled WGS sequence"/>
</dbReference>
<keyword evidence="2" id="KW-0548">Nucleotidyltransferase</keyword>
<dbReference type="InterPro" id="IPR043502">
    <property type="entry name" value="DNA/RNA_pol_sf"/>
</dbReference>
<accession>A0A2B4RIV6</accession>
<dbReference type="OrthoDB" id="5985491at2759"/>
<gene>
    <name evidence="2" type="ORF">AWC38_SpisGene18967</name>
</gene>
<protein>
    <submittedName>
        <fullName evidence="2">Putative RNA-directed DNA polymerase from transposon X-element</fullName>
    </submittedName>
</protein>
<feature type="domain" description="Reverse transcriptase" evidence="1">
    <location>
        <begin position="481"/>
        <end position="727"/>
    </location>
</feature>
<dbReference type="GO" id="GO:0003964">
    <property type="term" value="F:RNA-directed DNA polymerase activity"/>
    <property type="evidence" value="ECO:0007669"/>
    <property type="project" value="UniProtKB-KW"/>
</dbReference>
<dbReference type="STRING" id="50429.A0A2B4RIV6"/>
<reference evidence="3" key="1">
    <citation type="journal article" date="2017" name="bioRxiv">
        <title>Comparative analysis of the genomes of Stylophora pistillata and Acropora digitifera provides evidence for extensive differences between species of corals.</title>
        <authorList>
            <person name="Voolstra C.R."/>
            <person name="Li Y."/>
            <person name="Liew Y.J."/>
            <person name="Baumgarten S."/>
            <person name="Zoccola D."/>
            <person name="Flot J.-F."/>
            <person name="Tambutte S."/>
            <person name="Allemand D."/>
            <person name="Aranda M."/>
        </authorList>
    </citation>
    <scope>NUCLEOTIDE SEQUENCE [LARGE SCALE GENOMIC DNA]</scope>
</reference>
<dbReference type="CDD" id="cd01650">
    <property type="entry name" value="RT_nLTR_like"/>
    <property type="match status" value="1"/>
</dbReference>
<dbReference type="InterPro" id="IPR000477">
    <property type="entry name" value="RT_dom"/>
</dbReference>
<feature type="domain" description="Reverse transcriptase" evidence="1">
    <location>
        <begin position="171"/>
        <end position="430"/>
    </location>
</feature>
<evidence type="ECO:0000313" key="2">
    <source>
        <dbReference type="EMBL" id="PFX16749.1"/>
    </source>
</evidence>
<organism evidence="2 3">
    <name type="scientific">Stylophora pistillata</name>
    <name type="common">Smooth cauliflower coral</name>
    <dbReference type="NCBI Taxonomy" id="50429"/>
    <lineage>
        <taxon>Eukaryota</taxon>
        <taxon>Metazoa</taxon>
        <taxon>Cnidaria</taxon>
        <taxon>Anthozoa</taxon>
        <taxon>Hexacorallia</taxon>
        <taxon>Scleractinia</taxon>
        <taxon>Astrocoeniina</taxon>
        <taxon>Pocilloporidae</taxon>
        <taxon>Stylophora</taxon>
    </lineage>
</organism>
<proteinExistence type="predicted"/>
<sequence>MPMRTVTMSSRDPMWMTPLVKSLLRQKSRISIGSADRVKALNKRISEIICENRGNFSAAIGTCDWWKRVDDISQRRRPGAVLSLDHDSLRELNNYFAESCSDDVYTAPIPLEIGEEVEIPTVSERAVWNTLQRIKKTATGPDAIPYTVWKDHAELVTPVVTWVWNLSLKTHTWPRSWKRANINPLPKVEVPKEKSDYRGINVTPVIARAFEKVVFNAHARDVVEENLTASQFAYREGGSCTDALIAIQHAVNQYLDDPQCTAVRLYAMDFSKAFDSVKHDLLSVKLKQIGLSPYITNWYLSFLEGRKQRLLYDGFVGQWKDVNKGTRQGSVSGPHLFTIFLNDLEISLNGKDILFKYADDTSIVSPVWKEQDNSMDIVRAFMEWSEKNCMSSNSKKCKELVIRKKSCTNVFTPVFGIPQTCQLSVLGLILQDNCRFDCHVHVKLIKANKCLFILRSLRKEGYSQAELDHLFSSIVLPSITYGLSVYGASEAELTAMQCFLDRCHKRKYTSKSNAHARDVVEENLTASQFAYREGGSCTDALIAIQHAVNQYLDDPQCTAVRLYAMDFSKAFDSVKHDLLSVKLKQIGLSPYITNWYLSFLEGRKQRLLYDGFVGQWKDVNKGTTQGSVSGPHLFTIFLNDLEISLNGKDILFKYADDTSIVSPVWKEQDNSMDIVRAFMEWSEKNCMSSNSKKCKELVIRKKSCTNVFTPVFGIPQTCQLSVLGLILQDNCRFDCHVHVKLIKANKCLFILRSLRKEGYSQAELDHLFSSIVLPSITYGLSVYGASEAELTAMQCFLDRCHKRKYTSKSFSIKHLLEKQDRKVFLIDGEFAVLSVDVIFEELFAMQRASAKRLKYLGCGHVSAQNYSISINVICLGVSRGDKICVKLERSISPPIAVYCDRAAFPGEVCTGACRSQDG</sequence>
<evidence type="ECO:0000313" key="3">
    <source>
        <dbReference type="Proteomes" id="UP000225706"/>
    </source>
</evidence>
<dbReference type="EMBL" id="LSMT01000521">
    <property type="protein sequence ID" value="PFX16749.1"/>
    <property type="molecule type" value="Genomic_DNA"/>
</dbReference>
<dbReference type="SUPFAM" id="SSF56672">
    <property type="entry name" value="DNA/RNA polymerases"/>
    <property type="match status" value="2"/>
</dbReference>
<evidence type="ECO:0000259" key="1">
    <source>
        <dbReference type="PROSITE" id="PS50878"/>
    </source>
</evidence>
<keyword evidence="3" id="KW-1185">Reference proteome</keyword>
<comment type="caution">
    <text evidence="2">The sequence shown here is derived from an EMBL/GenBank/DDBJ whole genome shotgun (WGS) entry which is preliminary data.</text>
</comment>
<dbReference type="PANTHER" id="PTHR33332">
    <property type="entry name" value="REVERSE TRANSCRIPTASE DOMAIN-CONTAINING PROTEIN"/>
    <property type="match status" value="1"/>
</dbReference>
<dbReference type="Pfam" id="PF00078">
    <property type="entry name" value="RVT_1"/>
    <property type="match status" value="2"/>
</dbReference>
<keyword evidence="2" id="KW-0808">Transferase</keyword>
<dbReference type="AlphaFoldDB" id="A0A2B4RIV6"/>
<dbReference type="PROSITE" id="PS50878">
    <property type="entry name" value="RT_POL"/>
    <property type="match status" value="2"/>
</dbReference>
<name>A0A2B4RIV6_STYPI</name>
<keyword evidence="2" id="KW-0695">RNA-directed DNA polymerase</keyword>